<organism evidence="3 5">
    <name type="scientific">Cucumis melo var. makuwa</name>
    <name type="common">Oriental melon</name>
    <dbReference type="NCBI Taxonomy" id="1194695"/>
    <lineage>
        <taxon>Eukaryota</taxon>
        <taxon>Viridiplantae</taxon>
        <taxon>Streptophyta</taxon>
        <taxon>Embryophyta</taxon>
        <taxon>Tracheophyta</taxon>
        <taxon>Spermatophyta</taxon>
        <taxon>Magnoliopsida</taxon>
        <taxon>eudicotyledons</taxon>
        <taxon>Gunneridae</taxon>
        <taxon>Pentapetalae</taxon>
        <taxon>rosids</taxon>
        <taxon>fabids</taxon>
        <taxon>Cucurbitales</taxon>
        <taxon>Cucurbitaceae</taxon>
        <taxon>Benincaseae</taxon>
        <taxon>Cucumis</taxon>
    </lineage>
</organism>
<name>A0A5D3BLE3_CUCMM</name>
<dbReference type="Proteomes" id="UP000321393">
    <property type="component" value="Unassembled WGS sequence"/>
</dbReference>
<keyword evidence="1" id="KW-0812">Transmembrane</keyword>
<feature type="transmembrane region" description="Helical" evidence="1">
    <location>
        <begin position="140"/>
        <end position="161"/>
    </location>
</feature>
<accession>A0A5D3BLE3</accession>
<keyword evidence="1" id="KW-0472">Membrane</keyword>
<dbReference type="STRING" id="1194695.A0A5D3BLE3"/>
<dbReference type="InterPro" id="IPR012337">
    <property type="entry name" value="RNaseH-like_sf"/>
</dbReference>
<keyword evidence="1" id="KW-1133">Transmembrane helix</keyword>
<evidence type="ECO:0000313" key="3">
    <source>
        <dbReference type="EMBL" id="TYJ99947.1"/>
    </source>
</evidence>
<protein>
    <submittedName>
        <fullName evidence="3">Retrovirus-related Pol polyprotein from transposon TNT 1-94</fullName>
    </submittedName>
</protein>
<dbReference type="EMBL" id="SSTD01017387">
    <property type="protein sequence ID" value="TYJ99947.1"/>
    <property type="molecule type" value="Genomic_DNA"/>
</dbReference>
<evidence type="ECO:0000313" key="5">
    <source>
        <dbReference type="Proteomes" id="UP000321947"/>
    </source>
</evidence>
<gene>
    <name evidence="3" type="ORF">E5676_scaffold701G00810</name>
    <name evidence="2" type="ORF">E6C27_scaffold486G001310</name>
</gene>
<dbReference type="EMBL" id="SSTE01007295">
    <property type="protein sequence ID" value="KAA0056825.1"/>
    <property type="molecule type" value="Genomic_DNA"/>
</dbReference>
<sequence>MDLMGPMQVKSLGRKRHAFDEGIFYEFSALLTPQQNGVVERKNRKLLEMARVTCCMPSLFPYTFGLRVAYEVSSLINELINADSANPPGIDSEDNNKDIDSTALSDVQLIVPSAHVKKNYPSKSIIGEISSGITTRYRRIWVVVFLCYYFDTLVGYCNAIWAGSPEDIKTEAKYIAAVNSYTQLLWIKQMLFEYGINQESLVLYYYNMCAINISKNPMQHIQTKHIDIRHHFIRELVETEVITLEHVHSSVQLADILIWELLGLCFRYCF</sequence>
<dbReference type="AlphaFoldDB" id="A0A5D3BLE3"/>
<dbReference type="Proteomes" id="UP000321947">
    <property type="component" value="Unassembled WGS sequence"/>
</dbReference>
<dbReference type="PANTHER" id="PTHR11439">
    <property type="entry name" value="GAG-POL-RELATED RETROTRANSPOSON"/>
    <property type="match status" value="1"/>
</dbReference>
<dbReference type="PANTHER" id="PTHR11439:SF483">
    <property type="entry name" value="PEPTIDE SYNTHASE GLIP-LIKE, PUTATIVE (AFU_ORTHOLOGUE AFUA_3G12920)-RELATED"/>
    <property type="match status" value="1"/>
</dbReference>
<reference evidence="4 5" key="1">
    <citation type="submission" date="2019-08" db="EMBL/GenBank/DDBJ databases">
        <title>Draft genome sequences of two oriental melons (Cucumis melo L. var makuwa).</title>
        <authorList>
            <person name="Kwon S.-Y."/>
        </authorList>
    </citation>
    <scope>NUCLEOTIDE SEQUENCE [LARGE SCALE GENOMIC DNA]</scope>
    <source>
        <strain evidence="5">cv. Chang Bougi</strain>
        <strain evidence="4">cv. SW 3</strain>
        <tissue evidence="3">Leaf</tissue>
    </source>
</reference>
<comment type="caution">
    <text evidence="3">The sequence shown here is derived from an EMBL/GenBank/DDBJ whole genome shotgun (WGS) entry which is preliminary data.</text>
</comment>
<dbReference type="SUPFAM" id="SSF53098">
    <property type="entry name" value="Ribonuclease H-like"/>
    <property type="match status" value="1"/>
</dbReference>
<evidence type="ECO:0000313" key="4">
    <source>
        <dbReference type="Proteomes" id="UP000321393"/>
    </source>
</evidence>
<dbReference type="OrthoDB" id="418237at2759"/>
<proteinExistence type="predicted"/>
<evidence type="ECO:0000256" key="1">
    <source>
        <dbReference type="SAM" id="Phobius"/>
    </source>
</evidence>
<dbReference type="CDD" id="cd09272">
    <property type="entry name" value="RNase_HI_RT_Ty1"/>
    <property type="match status" value="1"/>
</dbReference>
<evidence type="ECO:0000313" key="2">
    <source>
        <dbReference type="EMBL" id="KAA0056825.1"/>
    </source>
</evidence>